<dbReference type="Gene3D" id="3.30.700.10">
    <property type="entry name" value="Glycoprotein, Type 4 Pilin"/>
    <property type="match status" value="1"/>
</dbReference>
<evidence type="ECO:0000256" key="1">
    <source>
        <dbReference type="ARBA" id="ARBA00004167"/>
    </source>
</evidence>
<keyword evidence="2" id="KW-0488">Methylation</keyword>
<keyword evidence="3 6" id="KW-0812">Transmembrane</keyword>
<evidence type="ECO:0000256" key="5">
    <source>
        <dbReference type="ARBA" id="ARBA00023136"/>
    </source>
</evidence>
<dbReference type="PROSITE" id="PS00409">
    <property type="entry name" value="PROKAR_NTER_METHYL"/>
    <property type="match status" value="1"/>
</dbReference>
<dbReference type="PANTHER" id="PTHR30093:SF44">
    <property type="entry name" value="TYPE II SECRETION SYSTEM CORE PROTEIN G"/>
    <property type="match status" value="1"/>
</dbReference>
<keyword evidence="4 6" id="KW-1133">Transmembrane helix</keyword>
<dbReference type="Pfam" id="PF22434">
    <property type="entry name" value="PilW_C"/>
    <property type="match status" value="1"/>
</dbReference>
<evidence type="ECO:0000256" key="2">
    <source>
        <dbReference type="ARBA" id="ARBA00022481"/>
    </source>
</evidence>
<dbReference type="SUPFAM" id="SSF54523">
    <property type="entry name" value="Pili subunits"/>
    <property type="match status" value="1"/>
</dbReference>
<dbReference type="Pfam" id="PF07963">
    <property type="entry name" value="N_methyl"/>
    <property type="match status" value="1"/>
</dbReference>
<dbReference type="EMBL" id="PCSU01000030">
    <property type="protein sequence ID" value="PIP56635.1"/>
    <property type="molecule type" value="Genomic_DNA"/>
</dbReference>
<dbReference type="GO" id="GO:0016020">
    <property type="term" value="C:membrane"/>
    <property type="evidence" value="ECO:0007669"/>
    <property type="project" value="UniProtKB-SubCell"/>
</dbReference>
<dbReference type="InterPro" id="IPR045584">
    <property type="entry name" value="Pilin-like"/>
</dbReference>
<evidence type="ECO:0000256" key="4">
    <source>
        <dbReference type="ARBA" id="ARBA00022989"/>
    </source>
</evidence>
<organism evidence="7 8">
    <name type="scientific">candidate division WWE3 bacterium CG22_combo_CG10-13_8_21_14_all_39_12</name>
    <dbReference type="NCBI Taxonomy" id="1975094"/>
    <lineage>
        <taxon>Bacteria</taxon>
        <taxon>Katanobacteria</taxon>
    </lineage>
</organism>
<dbReference type="GO" id="GO:0015628">
    <property type="term" value="P:protein secretion by the type II secretion system"/>
    <property type="evidence" value="ECO:0007669"/>
    <property type="project" value="InterPro"/>
</dbReference>
<dbReference type="InterPro" id="IPR000983">
    <property type="entry name" value="Bac_GSPG_pilin"/>
</dbReference>
<dbReference type="GO" id="GO:0015627">
    <property type="term" value="C:type II protein secretion system complex"/>
    <property type="evidence" value="ECO:0007669"/>
    <property type="project" value="InterPro"/>
</dbReference>
<dbReference type="Proteomes" id="UP000228495">
    <property type="component" value="Unassembled WGS sequence"/>
</dbReference>
<comment type="subcellular location">
    <subcellularLocation>
        <location evidence="1">Membrane</location>
        <topology evidence="1">Single-pass membrane protein</topology>
    </subcellularLocation>
</comment>
<evidence type="ECO:0000256" key="3">
    <source>
        <dbReference type="ARBA" id="ARBA00022692"/>
    </source>
</evidence>
<evidence type="ECO:0000313" key="8">
    <source>
        <dbReference type="Proteomes" id="UP000228495"/>
    </source>
</evidence>
<dbReference type="InterPro" id="IPR012902">
    <property type="entry name" value="N_methyl_site"/>
</dbReference>
<dbReference type="AlphaFoldDB" id="A0A2H0BG47"/>
<evidence type="ECO:0000313" key="7">
    <source>
        <dbReference type="EMBL" id="PIP56635.1"/>
    </source>
</evidence>
<reference evidence="7 8" key="1">
    <citation type="submission" date="2017-09" db="EMBL/GenBank/DDBJ databases">
        <title>Depth-based differentiation of microbial function through sediment-hosted aquifers and enrichment of novel symbionts in the deep terrestrial subsurface.</title>
        <authorList>
            <person name="Probst A.J."/>
            <person name="Ladd B."/>
            <person name="Jarett J.K."/>
            <person name="Geller-Mcgrath D.E."/>
            <person name="Sieber C.M."/>
            <person name="Emerson J.B."/>
            <person name="Anantharaman K."/>
            <person name="Thomas B.C."/>
            <person name="Malmstrom R."/>
            <person name="Stieglmeier M."/>
            <person name="Klingl A."/>
            <person name="Woyke T."/>
            <person name="Ryan C.M."/>
            <person name="Banfield J.F."/>
        </authorList>
    </citation>
    <scope>NUCLEOTIDE SEQUENCE [LARGE SCALE GENOMIC DNA]</scope>
    <source>
        <strain evidence="7">CG22_combo_CG10-13_8_21_14_all_39_12</strain>
    </source>
</reference>
<name>A0A2H0BG47_UNCKA</name>
<dbReference type="PRINTS" id="PR00813">
    <property type="entry name" value="BCTERIALGSPG"/>
</dbReference>
<protein>
    <submittedName>
        <fullName evidence="7">Uncharacterized protein</fullName>
    </submittedName>
</protein>
<gene>
    <name evidence="7" type="ORF">COX05_01950</name>
</gene>
<keyword evidence="5 6" id="KW-0472">Membrane</keyword>
<evidence type="ECO:0000256" key="6">
    <source>
        <dbReference type="SAM" id="Phobius"/>
    </source>
</evidence>
<comment type="caution">
    <text evidence="7">The sequence shown here is derived from an EMBL/GenBank/DDBJ whole genome shotgun (WGS) entry which is preliminary data.</text>
</comment>
<feature type="transmembrane region" description="Helical" evidence="6">
    <location>
        <begin position="6"/>
        <end position="28"/>
    </location>
</feature>
<proteinExistence type="predicted"/>
<dbReference type="PANTHER" id="PTHR30093">
    <property type="entry name" value="GENERAL SECRETION PATHWAY PROTEIN G"/>
    <property type="match status" value="1"/>
</dbReference>
<sequence>MKGFTLIELLVVIVIIGLLAGIGIASFSGSLARGRIAKVVSDITEIKSALTRYSIDTGSPPPHDHTWDTSCERAFLMSGTFAPNPGGWSGPYLEKWPVNSWKFAYHFEKWESSPDVPDGYSISVQGVATSEMTMLDDALDDGDLSTGKVRAYTPQAGRMEFYLPFEFAGVGTHTTSCTP</sequence>
<accession>A0A2H0BG47</accession>
<dbReference type="NCBIfam" id="TIGR02532">
    <property type="entry name" value="IV_pilin_GFxxxE"/>
    <property type="match status" value="1"/>
</dbReference>